<dbReference type="SUPFAM" id="SSF53254">
    <property type="entry name" value="Phosphoglycerate mutase-like"/>
    <property type="match status" value="1"/>
</dbReference>
<evidence type="ECO:0000313" key="3">
    <source>
        <dbReference type="Proteomes" id="UP001224775"/>
    </source>
</evidence>
<name>A0AAD9DG95_9STRA</name>
<gene>
    <name evidence="2" type="ORF">QTG54_005056</name>
</gene>
<proteinExistence type="predicted"/>
<evidence type="ECO:0000256" key="1">
    <source>
        <dbReference type="SAM" id="SignalP"/>
    </source>
</evidence>
<evidence type="ECO:0000313" key="2">
    <source>
        <dbReference type="EMBL" id="KAK1744523.1"/>
    </source>
</evidence>
<dbReference type="EMBL" id="JATAAI010000007">
    <property type="protein sequence ID" value="KAK1744523.1"/>
    <property type="molecule type" value="Genomic_DNA"/>
</dbReference>
<dbReference type="Proteomes" id="UP001224775">
    <property type="component" value="Unassembled WGS sequence"/>
</dbReference>
<keyword evidence="1" id="KW-0732">Signal</keyword>
<reference evidence="2" key="1">
    <citation type="submission" date="2023-06" db="EMBL/GenBank/DDBJ databases">
        <title>Survivors Of The Sea: Transcriptome response of Skeletonema marinoi to long-term dormancy.</title>
        <authorList>
            <person name="Pinder M.I.M."/>
            <person name="Kourtchenko O."/>
            <person name="Robertson E.K."/>
            <person name="Larsson T."/>
            <person name="Maumus F."/>
            <person name="Osuna-Cruz C.M."/>
            <person name="Vancaester E."/>
            <person name="Stenow R."/>
            <person name="Vandepoele K."/>
            <person name="Ploug H."/>
            <person name="Bruchert V."/>
            <person name="Godhe A."/>
            <person name="Topel M."/>
        </authorList>
    </citation>
    <scope>NUCLEOTIDE SEQUENCE</scope>
    <source>
        <strain evidence="2">R05AC</strain>
    </source>
</reference>
<dbReference type="InterPro" id="IPR029033">
    <property type="entry name" value="His_PPase_superfam"/>
</dbReference>
<organism evidence="2 3">
    <name type="scientific">Skeletonema marinoi</name>
    <dbReference type="NCBI Taxonomy" id="267567"/>
    <lineage>
        <taxon>Eukaryota</taxon>
        <taxon>Sar</taxon>
        <taxon>Stramenopiles</taxon>
        <taxon>Ochrophyta</taxon>
        <taxon>Bacillariophyta</taxon>
        <taxon>Coscinodiscophyceae</taxon>
        <taxon>Thalassiosirophycidae</taxon>
        <taxon>Thalassiosirales</taxon>
        <taxon>Skeletonemataceae</taxon>
        <taxon>Skeletonema</taxon>
        <taxon>Skeletonema marinoi-dohrnii complex</taxon>
    </lineage>
</organism>
<dbReference type="AlphaFoldDB" id="A0AAD9DG95"/>
<protein>
    <submittedName>
        <fullName evidence="2">Uncharacterized protein</fullName>
    </submittedName>
</protein>
<comment type="caution">
    <text evidence="2">The sequence shown here is derived from an EMBL/GenBank/DDBJ whole genome shotgun (WGS) entry which is preliminary data.</text>
</comment>
<accession>A0AAD9DG95</accession>
<dbReference type="Gene3D" id="3.40.50.1240">
    <property type="entry name" value="Phosphoglycerate mutase-like"/>
    <property type="match status" value="1"/>
</dbReference>
<sequence length="264" mass="28265">MNLIGGFVILFAMLVSTSARSDSKASKSKSTKGTKASSNTNTIVYLFRHAEQQRTTTTLGTATSAYDVVWDGDAVDISAIDGDTIGSNYDDACGSTHCAEELNPLGLMRASMLGQWFQDNGILSSTTDIFATSKRRTQQTVLPAAALAEMTVQTFPVDGTELDPQSASRTTCPTIDAIKNVSNGSQILVASHTSAIYQIMGPGVAGECTGFGIDISDDDIFPKDDRGSVPRAEYGFIWKFSIDAEGNAQFLKRIDFKLNLITEG</sequence>
<feature type="signal peptide" evidence="1">
    <location>
        <begin position="1"/>
        <end position="19"/>
    </location>
</feature>
<feature type="chain" id="PRO_5041933305" evidence="1">
    <location>
        <begin position="20"/>
        <end position="264"/>
    </location>
</feature>
<dbReference type="CDD" id="cd07040">
    <property type="entry name" value="HP"/>
    <property type="match status" value="1"/>
</dbReference>
<keyword evidence="3" id="KW-1185">Reference proteome</keyword>